<evidence type="ECO:0000313" key="1">
    <source>
        <dbReference type="EMBL" id="GES80761.1"/>
    </source>
</evidence>
<gene>
    <name evidence="1" type="ORF">RCL2_000801900</name>
</gene>
<organism evidence="1 2">
    <name type="scientific">Rhizophagus clarus</name>
    <dbReference type="NCBI Taxonomy" id="94130"/>
    <lineage>
        <taxon>Eukaryota</taxon>
        <taxon>Fungi</taxon>
        <taxon>Fungi incertae sedis</taxon>
        <taxon>Mucoromycota</taxon>
        <taxon>Glomeromycotina</taxon>
        <taxon>Glomeromycetes</taxon>
        <taxon>Glomerales</taxon>
        <taxon>Glomeraceae</taxon>
        <taxon>Rhizophagus</taxon>
    </lineage>
</organism>
<comment type="caution">
    <text evidence="1">The sequence shown here is derived from an EMBL/GenBank/DDBJ whole genome shotgun (WGS) entry which is preliminary data.</text>
</comment>
<protein>
    <submittedName>
        <fullName evidence="1">Uncharacterized protein</fullName>
    </submittedName>
</protein>
<reference evidence="1" key="1">
    <citation type="submission" date="2019-10" db="EMBL/GenBank/DDBJ databases">
        <title>Conservation and host-specific expression of non-tandemly repeated heterogenous ribosome RNA gene in arbuscular mycorrhizal fungi.</title>
        <authorList>
            <person name="Maeda T."/>
            <person name="Kobayashi Y."/>
            <person name="Nakagawa T."/>
            <person name="Ezawa T."/>
            <person name="Yamaguchi K."/>
            <person name="Bino T."/>
            <person name="Nishimoto Y."/>
            <person name="Shigenobu S."/>
            <person name="Kawaguchi M."/>
        </authorList>
    </citation>
    <scope>NUCLEOTIDE SEQUENCE</scope>
    <source>
        <strain evidence="1">HR1</strain>
    </source>
</reference>
<sequence length="131" mass="14648">MNVFLGSLKGFLVVRPVPMPLKSNWPSGLQFGPLFLENVLRSQFYSSLVEVYSWFWGRVISFYKMVGVTSSAAVFVAYQSGESRVGPSSNPYLVLPDEKHDRTFGIKCCRTKSTTGLLELSVAGRKARLNF</sequence>
<evidence type="ECO:0000313" key="2">
    <source>
        <dbReference type="Proteomes" id="UP000615446"/>
    </source>
</evidence>
<dbReference type="Proteomes" id="UP000615446">
    <property type="component" value="Unassembled WGS sequence"/>
</dbReference>
<dbReference type="EMBL" id="BLAL01000053">
    <property type="protein sequence ID" value="GES80761.1"/>
    <property type="molecule type" value="Genomic_DNA"/>
</dbReference>
<accession>A0A8H3L852</accession>
<proteinExistence type="predicted"/>
<name>A0A8H3L852_9GLOM</name>
<dbReference type="AlphaFoldDB" id="A0A8H3L852"/>